<sequence length="84" mass="8951">MGNFFLPPQAFSDFSVCRNVVLSSGTLSPMSTFASELGTEFPIQLEANHIIEDKQVTAIAGPQKAINKVSKGHGCICPQPSSNI</sequence>
<accession>A0A9D4MX32</accession>
<dbReference type="PANTHER" id="PTHR11472">
    <property type="entry name" value="DNA REPAIR DEAD HELICASE RAD3/XP-D SUBFAMILY MEMBER"/>
    <property type="match status" value="1"/>
</dbReference>
<dbReference type="GO" id="GO:0003678">
    <property type="term" value="F:DNA helicase activity"/>
    <property type="evidence" value="ECO:0007669"/>
    <property type="project" value="TreeGrafter"/>
</dbReference>
<gene>
    <name evidence="1" type="ORF">DPMN_009492</name>
</gene>
<evidence type="ECO:0000313" key="1">
    <source>
        <dbReference type="EMBL" id="KAH3885498.1"/>
    </source>
</evidence>
<proteinExistence type="predicted"/>
<dbReference type="GO" id="GO:1990918">
    <property type="term" value="P:double-strand break repair involved in meiotic recombination"/>
    <property type="evidence" value="ECO:0007669"/>
    <property type="project" value="TreeGrafter"/>
</dbReference>
<name>A0A9D4MX32_DREPO</name>
<keyword evidence="2" id="KW-1185">Reference proteome</keyword>
<dbReference type="InterPro" id="IPR045028">
    <property type="entry name" value="DinG/Rad3-like"/>
</dbReference>
<dbReference type="PANTHER" id="PTHR11472:SF47">
    <property type="entry name" value="FANCONI ANEMIA GROUP J PROTEIN"/>
    <property type="match status" value="1"/>
</dbReference>
<protein>
    <submittedName>
        <fullName evidence="1">Uncharacterized protein</fullName>
    </submittedName>
</protein>
<dbReference type="EMBL" id="JAIWYP010000001">
    <property type="protein sequence ID" value="KAH3885498.1"/>
    <property type="molecule type" value="Genomic_DNA"/>
</dbReference>
<evidence type="ECO:0000313" key="2">
    <source>
        <dbReference type="Proteomes" id="UP000828390"/>
    </source>
</evidence>
<organism evidence="1 2">
    <name type="scientific">Dreissena polymorpha</name>
    <name type="common">Zebra mussel</name>
    <name type="synonym">Mytilus polymorpha</name>
    <dbReference type="NCBI Taxonomy" id="45954"/>
    <lineage>
        <taxon>Eukaryota</taxon>
        <taxon>Metazoa</taxon>
        <taxon>Spiralia</taxon>
        <taxon>Lophotrochozoa</taxon>
        <taxon>Mollusca</taxon>
        <taxon>Bivalvia</taxon>
        <taxon>Autobranchia</taxon>
        <taxon>Heteroconchia</taxon>
        <taxon>Euheterodonta</taxon>
        <taxon>Imparidentia</taxon>
        <taxon>Neoheterodontei</taxon>
        <taxon>Myida</taxon>
        <taxon>Dreissenoidea</taxon>
        <taxon>Dreissenidae</taxon>
        <taxon>Dreissena</taxon>
    </lineage>
</organism>
<reference evidence="1" key="2">
    <citation type="submission" date="2020-11" db="EMBL/GenBank/DDBJ databases">
        <authorList>
            <person name="McCartney M.A."/>
            <person name="Auch B."/>
            <person name="Kono T."/>
            <person name="Mallez S."/>
            <person name="Becker A."/>
            <person name="Gohl D.M."/>
            <person name="Silverstein K.A.T."/>
            <person name="Koren S."/>
            <person name="Bechman K.B."/>
            <person name="Herman A."/>
            <person name="Abrahante J.E."/>
            <person name="Garbe J."/>
        </authorList>
    </citation>
    <scope>NUCLEOTIDE SEQUENCE</scope>
    <source>
        <strain evidence="1">Duluth1</strain>
        <tissue evidence="1">Whole animal</tissue>
    </source>
</reference>
<dbReference type="GO" id="GO:0005634">
    <property type="term" value="C:nucleus"/>
    <property type="evidence" value="ECO:0007669"/>
    <property type="project" value="TreeGrafter"/>
</dbReference>
<reference evidence="1" key="1">
    <citation type="journal article" date="2019" name="bioRxiv">
        <title>The Genome of the Zebra Mussel, Dreissena polymorpha: A Resource for Invasive Species Research.</title>
        <authorList>
            <person name="McCartney M.A."/>
            <person name="Auch B."/>
            <person name="Kono T."/>
            <person name="Mallez S."/>
            <person name="Zhang Y."/>
            <person name="Obille A."/>
            <person name="Becker A."/>
            <person name="Abrahante J.E."/>
            <person name="Garbe J."/>
            <person name="Badalamenti J.P."/>
            <person name="Herman A."/>
            <person name="Mangelson H."/>
            <person name="Liachko I."/>
            <person name="Sullivan S."/>
            <person name="Sone E.D."/>
            <person name="Koren S."/>
            <person name="Silverstein K.A.T."/>
            <person name="Beckman K.B."/>
            <person name="Gohl D.M."/>
        </authorList>
    </citation>
    <scope>NUCLEOTIDE SEQUENCE</scope>
    <source>
        <strain evidence="1">Duluth1</strain>
        <tissue evidence="1">Whole animal</tissue>
    </source>
</reference>
<dbReference type="GO" id="GO:0006289">
    <property type="term" value="P:nucleotide-excision repair"/>
    <property type="evidence" value="ECO:0007669"/>
    <property type="project" value="TreeGrafter"/>
</dbReference>
<dbReference type="AlphaFoldDB" id="A0A9D4MX32"/>
<comment type="caution">
    <text evidence="1">The sequence shown here is derived from an EMBL/GenBank/DDBJ whole genome shotgun (WGS) entry which is preliminary data.</text>
</comment>
<dbReference type="Proteomes" id="UP000828390">
    <property type="component" value="Unassembled WGS sequence"/>
</dbReference>